<keyword evidence="6 10" id="KW-0547">Nucleotide-binding</keyword>
<dbReference type="EMBL" id="FNVO01000030">
    <property type="protein sequence ID" value="SEG91754.1"/>
    <property type="molecule type" value="Genomic_DNA"/>
</dbReference>
<dbReference type="RefSeq" id="WP_103944278.1">
    <property type="nucleotide sequence ID" value="NZ_FNVO01000030.1"/>
</dbReference>
<accession>A0A1H6E3Y7</accession>
<dbReference type="InterPro" id="IPR027417">
    <property type="entry name" value="P-loop_NTPase"/>
</dbReference>
<feature type="domain" description="Thymidylate kinase-like" evidence="11">
    <location>
        <begin position="9"/>
        <end position="147"/>
    </location>
</feature>
<dbReference type="SUPFAM" id="SSF52540">
    <property type="entry name" value="P-loop containing nucleoside triphosphate hydrolases"/>
    <property type="match status" value="1"/>
</dbReference>
<dbReference type="HAMAP" id="MF_00165">
    <property type="entry name" value="Thymidylate_kinase"/>
    <property type="match status" value="1"/>
</dbReference>
<evidence type="ECO:0000259" key="11">
    <source>
        <dbReference type="Pfam" id="PF02223"/>
    </source>
</evidence>
<dbReference type="PANTHER" id="PTHR10344">
    <property type="entry name" value="THYMIDYLATE KINASE"/>
    <property type="match status" value="1"/>
</dbReference>
<evidence type="ECO:0000313" key="12">
    <source>
        <dbReference type="EMBL" id="SEG91754.1"/>
    </source>
</evidence>
<dbReference type="OrthoDB" id="4549048at2"/>
<dbReference type="InterPro" id="IPR018094">
    <property type="entry name" value="Thymidylate_kinase"/>
</dbReference>
<comment type="function">
    <text evidence="10">Phosphorylation of dTMP to form dTDP in both de novo and salvage pathways of dTTP synthesis.</text>
</comment>
<dbReference type="GO" id="GO:0005737">
    <property type="term" value="C:cytoplasm"/>
    <property type="evidence" value="ECO:0007669"/>
    <property type="project" value="TreeGrafter"/>
</dbReference>
<dbReference type="CDD" id="cd01672">
    <property type="entry name" value="TMPK"/>
    <property type="match status" value="1"/>
</dbReference>
<evidence type="ECO:0000256" key="1">
    <source>
        <dbReference type="ARBA" id="ARBA00009776"/>
    </source>
</evidence>
<name>A0A1H6E3Y7_9ACTN</name>
<keyword evidence="7 10" id="KW-0418">Kinase</keyword>
<comment type="similarity">
    <text evidence="1 10">Belongs to the thymidylate kinase family.</text>
</comment>
<comment type="catalytic activity">
    <reaction evidence="9 10">
        <text>dTMP + ATP = dTDP + ADP</text>
        <dbReference type="Rhea" id="RHEA:13517"/>
        <dbReference type="ChEBI" id="CHEBI:30616"/>
        <dbReference type="ChEBI" id="CHEBI:58369"/>
        <dbReference type="ChEBI" id="CHEBI:63528"/>
        <dbReference type="ChEBI" id="CHEBI:456216"/>
        <dbReference type="EC" id="2.7.4.9"/>
    </reaction>
</comment>
<sequence length="197" mass="21544">MVRGRFIALEGPKGVGKTTLCAALAERITGTPGASKVLITKEPTPRFDLGNEQRLTGLALAKAIAADRRWHVDAELEPALAAGRTVICDRYILSSYIFHTGDGVAEDVIDRLNESFPLPTLNVVLYVPADALRERLNARSSATRLQKGSTNEFSLYIRYAERMRRLDVPYKIANNADIGDQEALTGWLVNCCTGGLP</sequence>
<evidence type="ECO:0000256" key="6">
    <source>
        <dbReference type="ARBA" id="ARBA00022741"/>
    </source>
</evidence>
<evidence type="ECO:0000256" key="10">
    <source>
        <dbReference type="HAMAP-Rule" id="MF_00165"/>
    </source>
</evidence>
<dbReference type="Pfam" id="PF02223">
    <property type="entry name" value="Thymidylate_kin"/>
    <property type="match status" value="1"/>
</dbReference>
<keyword evidence="4 10" id="KW-0808">Transferase</keyword>
<dbReference type="Gene3D" id="3.40.50.300">
    <property type="entry name" value="P-loop containing nucleotide triphosphate hydrolases"/>
    <property type="match status" value="1"/>
</dbReference>
<dbReference type="PANTHER" id="PTHR10344:SF4">
    <property type="entry name" value="UMP-CMP KINASE 2, MITOCHONDRIAL"/>
    <property type="match status" value="1"/>
</dbReference>
<evidence type="ECO:0000256" key="2">
    <source>
        <dbReference type="ARBA" id="ARBA00012980"/>
    </source>
</evidence>
<evidence type="ECO:0000256" key="4">
    <source>
        <dbReference type="ARBA" id="ARBA00022679"/>
    </source>
</evidence>
<dbReference type="GO" id="GO:0005524">
    <property type="term" value="F:ATP binding"/>
    <property type="evidence" value="ECO:0007669"/>
    <property type="project" value="UniProtKB-UniRule"/>
</dbReference>
<gene>
    <name evidence="10" type="primary">tmk</name>
    <name evidence="12" type="ORF">SAMN04489712_13041</name>
</gene>
<evidence type="ECO:0000256" key="9">
    <source>
        <dbReference type="ARBA" id="ARBA00048743"/>
    </source>
</evidence>
<evidence type="ECO:0000256" key="8">
    <source>
        <dbReference type="ARBA" id="ARBA00022840"/>
    </source>
</evidence>
<comment type="caution">
    <text evidence="10">Lacks conserved residue(s) required for the propagation of feature annotation.</text>
</comment>
<keyword evidence="13" id="KW-1185">Reference proteome</keyword>
<keyword evidence="8 10" id="KW-0067">ATP-binding</keyword>
<dbReference type="InterPro" id="IPR039430">
    <property type="entry name" value="Thymidylate_kin-like_dom"/>
</dbReference>
<reference evidence="13" key="1">
    <citation type="submission" date="2016-10" db="EMBL/GenBank/DDBJ databases">
        <authorList>
            <person name="Varghese N."/>
            <person name="Submissions S."/>
        </authorList>
    </citation>
    <scope>NUCLEOTIDE SEQUENCE [LARGE SCALE GENOMIC DNA]</scope>
    <source>
        <strain evidence="13">DSM 43163</strain>
    </source>
</reference>
<dbReference type="AlphaFoldDB" id="A0A1H6E3Y7"/>
<dbReference type="GO" id="GO:0006233">
    <property type="term" value="P:dTDP biosynthetic process"/>
    <property type="evidence" value="ECO:0007669"/>
    <property type="project" value="InterPro"/>
</dbReference>
<evidence type="ECO:0000256" key="7">
    <source>
        <dbReference type="ARBA" id="ARBA00022777"/>
    </source>
</evidence>
<organism evidence="12 13">
    <name type="scientific">Thermomonospora echinospora</name>
    <dbReference type="NCBI Taxonomy" id="1992"/>
    <lineage>
        <taxon>Bacteria</taxon>
        <taxon>Bacillati</taxon>
        <taxon>Actinomycetota</taxon>
        <taxon>Actinomycetes</taxon>
        <taxon>Streptosporangiales</taxon>
        <taxon>Thermomonosporaceae</taxon>
        <taxon>Thermomonospora</taxon>
    </lineage>
</organism>
<dbReference type="GO" id="GO:0006227">
    <property type="term" value="P:dUDP biosynthetic process"/>
    <property type="evidence" value="ECO:0007669"/>
    <property type="project" value="TreeGrafter"/>
</dbReference>
<dbReference type="GO" id="GO:0006235">
    <property type="term" value="P:dTTP biosynthetic process"/>
    <property type="evidence" value="ECO:0007669"/>
    <property type="project" value="UniProtKB-UniRule"/>
</dbReference>
<protein>
    <recommendedName>
        <fullName evidence="3 10">Thymidylate kinase</fullName>
        <ecNumber evidence="2 10">2.7.4.9</ecNumber>
    </recommendedName>
    <alternativeName>
        <fullName evidence="10">dTMP kinase</fullName>
    </alternativeName>
</protein>
<keyword evidence="5 10" id="KW-0545">Nucleotide biosynthesis</keyword>
<proteinExistence type="inferred from homology"/>
<evidence type="ECO:0000256" key="3">
    <source>
        <dbReference type="ARBA" id="ARBA00017144"/>
    </source>
</evidence>
<dbReference type="GO" id="GO:0004798">
    <property type="term" value="F:dTMP kinase activity"/>
    <property type="evidence" value="ECO:0007669"/>
    <property type="project" value="UniProtKB-UniRule"/>
</dbReference>
<evidence type="ECO:0000256" key="5">
    <source>
        <dbReference type="ARBA" id="ARBA00022727"/>
    </source>
</evidence>
<evidence type="ECO:0000313" key="13">
    <source>
        <dbReference type="Proteomes" id="UP000236723"/>
    </source>
</evidence>
<dbReference type="EC" id="2.7.4.9" evidence="2 10"/>
<dbReference type="Proteomes" id="UP000236723">
    <property type="component" value="Unassembled WGS sequence"/>
</dbReference>